<dbReference type="Proteomes" id="UP001319121">
    <property type="component" value="Chromosome"/>
</dbReference>
<reference evidence="1 2" key="1">
    <citation type="submission" date="2019-03" db="EMBL/GenBank/DDBJ databases">
        <title>Complete genome sequence of Ferrigenium kumadai strain An22, a microaerophilic iron-oxidizing bacterium isolated from a paddy field soil.</title>
        <authorList>
            <person name="Watanabe T."/>
            <person name="Asakawa S."/>
        </authorList>
    </citation>
    <scope>NUCLEOTIDE SEQUENCE [LARGE SCALE GENOMIC DNA]</scope>
    <source>
        <strain evidence="1 2">An22</strain>
    </source>
</reference>
<protein>
    <submittedName>
        <fullName evidence="1">Uncharacterized protein</fullName>
    </submittedName>
</protein>
<sequence>MKQSKFGPYVIDAGWFKCQWPNSGMSGKILASIAATSLLLSACGGGGGGGGGVGGGTGGAGPVGTAMTIAPMKGKFGAGCSVVVSNPAGSFTANGSTDATGQATVTIPSGATGPYVISVVGGGTCTYFNESTNTNVSYTTADSLHAVVPSASATGAPVAVTPLTEMEYTYLKQQAGGAITPAITDAQAVAAVPPVLVLAKSMGLLNATIDVQNMFALPPVIPAAGVTPAQLGQDGYSAMFGKVAAQQPSNPMAAVAAYALLAKAAALSAASSPAAPQALADAQTAIAAILPIAQAVSNMYGPASATGMAAPMSVTAATQAAAAAATSAAAAATGGAGYLSDLTAGGVHLFSPGYQYTIGAVTTTVAPVGKSMTATLSNATYSMVRTFKDLLNRIWTALVSTSSNTDYVLTAAGWSDDRTTSISAIANLDGTLTVNDGAYGRYGVRVAKIDISGMAIASAVAAVDANGLTTGAAVAPAGNFPAGSIEYDVTDFGLTSQDIHEVYAGSLGSYVHVLDATGIQLTALPAANAQFCVAGFRFIPTATAGKYDVYANPTLTCPALATGQLADGTVSFTPVQVNGQQLLAVTATTQVSTALPGIINGTFNSSFISIVNGKAYLGVTTPKGADTTVLFGTSKRYNRVAIDAQMNAANLPLL</sequence>
<dbReference type="RefSeq" id="WP_212784947.1">
    <property type="nucleotide sequence ID" value="NZ_AP019536.1"/>
</dbReference>
<name>A0AAN1SZ23_9PROT</name>
<dbReference type="AlphaFoldDB" id="A0AAN1SZ23"/>
<organism evidence="1 2">
    <name type="scientific">Ferrigenium kumadai</name>
    <dbReference type="NCBI Taxonomy" id="1682490"/>
    <lineage>
        <taxon>Bacteria</taxon>
        <taxon>Pseudomonadati</taxon>
        <taxon>Pseudomonadota</taxon>
        <taxon>Betaproteobacteria</taxon>
        <taxon>Nitrosomonadales</taxon>
        <taxon>Gallionellaceae</taxon>
        <taxon>Ferrigenium</taxon>
    </lineage>
</organism>
<dbReference type="EMBL" id="AP019536">
    <property type="protein sequence ID" value="BBI99715.1"/>
    <property type="molecule type" value="Genomic_DNA"/>
</dbReference>
<keyword evidence="2" id="KW-1185">Reference proteome</keyword>
<dbReference type="KEGG" id="fku:FGKAn22_14080"/>
<accession>A0AAN1SZ23</accession>
<gene>
    <name evidence="1" type="ORF">FGKAn22_14080</name>
</gene>
<evidence type="ECO:0000313" key="2">
    <source>
        <dbReference type="Proteomes" id="UP001319121"/>
    </source>
</evidence>
<proteinExistence type="predicted"/>
<evidence type="ECO:0000313" key="1">
    <source>
        <dbReference type="EMBL" id="BBI99715.1"/>
    </source>
</evidence>